<dbReference type="GO" id="GO:0005886">
    <property type="term" value="C:plasma membrane"/>
    <property type="evidence" value="ECO:0007669"/>
    <property type="project" value="UniProtKB-SubCell"/>
</dbReference>
<dbReference type="InterPro" id="IPR035906">
    <property type="entry name" value="MetI-like_sf"/>
</dbReference>
<dbReference type="PANTHER" id="PTHR30193:SF37">
    <property type="entry name" value="INNER MEMBRANE ABC TRANSPORTER PERMEASE PROTEIN YCJO"/>
    <property type="match status" value="1"/>
</dbReference>
<dbReference type="GO" id="GO:0055085">
    <property type="term" value="P:transmembrane transport"/>
    <property type="evidence" value="ECO:0007669"/>
    <property type="project" value="InterPro"/>
</dbReference>
<evidence type="ECO:0000256" key="4">
    <source>
        <dbReference type="ARBA" id="ARBA00022692"/>
    </source>
</evidence>
<dbReference type="InterPro" id="IPR051393">
    <property type="entry name" value="ABC_transporter_permease"/>
</dbReference>
<evidence type="ECO:0000256" key="7">
    <source>
        <dbReference type="RuleBase" id="RU363032"/>
    </source>
</evidence>
<comment type="similarity">
    <text evidence="7">Belongs to the binding-protein-dependent transport system permease family.</text>
</comment>
<organism evidence="9 10">
    <name type="scientific">Stella humosa</name>
    <dbReference type="NCBI Taxonomy" id="94"/>
    <lineage>
        <taxon>Bacteria</taxon>
        <taxon>Pseudomonadati</taxon>
        <taxon>Pseudomonadota</taxon>
        <taxon>Alphaproteobacteria</taxon>
        <taxon>Rhodospirillales</taxon>
        <taxon>Stellaceae</taxon>
        <taxon>Stella</taxon>
    </lineage>
</organism>
<feature type="transmembrane region" description="Helical" evidence="7">
    <location>
        <begin position="95"/>
        <end position="117"/>
    </location>
</feature>
<dbReference type="Proteomes" id="UP000278222">
    <property type="component" value="Unassembled WGS sequence"/>
</dbReference>
<protein>
    <submittedName>
        <fullName evidence="9">Multiple sugar transport system permease protein</fullName>
    </submittedName>
</protein>
<evidence type="ECO:0000259" key="8">
    <source>
        <dbReference type="PROSITE" id="PS50928"/>
    </source>
</evidence>
<keyword evidence="4 7" id="KW-0812">Transmembrane</keyword>
<feature type="transmembrane region" description="Helical" evidence="7">
    <location>
        <begin position="228"/>
        <end position="252"/>
    </location>
</feature>
<feature type="transmembrane region" description="Helical" evidence="7">
    <location>
        <begin position="37"/>
        <end position="56"/>
    </location>
</feature>
<keyword evidence="10" id="KW-1185">Reference proteome</keyword>
<sequence>MASKVETTAAGSGRRRRFRAGGWRETAADLAFLLPQYLLYITLTLLPFAIALPILFTDQADFVDTSIKYVGLDNIEALFRPPLDERFFAAVRRTVIFTVLNYAMVFAFGFILALALFELKSRLVGVFFTVIYVPWMVSGIGVGLLLLMLFSPDTGTINLALEAMGLGRNLINIKDEWTMLMVLPVIYGWKTAGFNMAIFLGGLLTIPPETIEAAKLDGARYVQRVIHVYVPQIVPAIVMATVFCLIGSFGIFDELVGLGALYGNPNAEFLSILIYKLGFSSGRDGTLAQGITASLVVFFPLLIAAFALNRWQKRRDYRS</sequence>
<dbReference type="Pfam" id="PF00528">
    <property type="entry name" value="BPD_transp_1"/>
    <property type="match status" value="1"/>
</dbReference>
<dbReference type="PROSITE" id="PS50928">
    <property type="entry name" value="ABC_TM1"/>
    <property type="match status" value="1"/>
</dbReference>
<feature type="domain" description="ABC transmembrane type-1" evidence="8">
    <location>
        <begin position="91"/>
        <end position="308"/>
    </location>
</feature>
<evidence type="ECO:0000256" key="5">
    <source>
        <dbReference type="ARBA" id="ARBA00022989"/>
    </source>
</evidence>
<dbReference type="Gene3D" id="1.10.3720.10">
    <property type="entry name" value="MetI-like"/>
    <property type="match status" value="1"/>
</dbReference>
<evidence type="ECO:0000256" key="3">
    <source>
        <dbReference type="ARBA" id="ARBA00022475"/>
    </source>
</evidence>
<feature type="transmembrane region" description="Helical" evidence="7">
    <location>
        <begin position="124"/>
        <end position="150"/>
    </location>
</feature>
<dbReference type="OrthoDB" id="9805108at2"/>
<keyword evidence="6 7" id="KW-0472">Membrane</keyword>
<name>A0A3N1LHB9_9PROT</name>
<keyword evidence="2 7" id="KW-0813">Transport</keyword>
<keyword evidence="9" id="KW-0762">Sugar transport</keyword>
<evidence type="ECO:0000256" key="1">
    <source>
        <dbReference type="ARBA" id="ARBA00004651"/>
    </source>
</evidence>
<dbReference type="RefSeq" id="WP_123690031.1">
    <property type="nucleotide sequence ID" value="NZ_AP019700.1"/>
</dbReference>
<dbReference type="InterPro" id="IPR000515">
    <property type="entry name" value="MetI-like"/>
</dbReference>
<feature type="transmembrane region" description="Helical" evidence="7">
    <location>
        <begin position="186"/>
        <end position="207"/>
    </location>
</feature>
<proteinExistence type="inferred from homology"/>
<keyword evidence="3" id="KW-1003">Cell membrane</keyword>
<evidence type="ECO:0000256" key="6">
    <source>
        <dbReference type="ARBA" id="ARBA00023136"/>
    </source>
</evidence>
<evidence type="ECO:0000256" key="2">
    <source>
        <dbReference type="ARBA" id="ARBA00022448"/>
    </source>
</evidence>
<dbReference type="CDD" id="cd06261">
    <property type="entry name" value="TM_PBP2"/>
    <property type="match status" value="1"/>
</dbReference>
<reference evidence="9 10" key="1">
    <citation type="submission" date="2018-11" db="EMBL/GenBank/DDBJ databases">
        <title>Genomic Encyclopedia of Type Strains, Phase IV (KMG-IV): sequencing the most valuable type-strain genomes for metagenomic binning, comparative biology and taxonomic classification.</title>
        <authorList>
            <person name="Goeker M."/>
        </authorList>
    </citation>
    <scope>NUCLEOTIDE SEQUENCE [LARGE SCALE GENOMIC DNA]</scope>
    <source>
        <strain evidence="9 10">DSM 5900</strain>
    </source>
</reference>
<dbReference type="EMBL" id="RJKX01000014">
    <property type="protein sequence ID" value="ROP90624.1"/>
    <property type="molecule type" value="Genomic_DNA"/>
</dbReference>
<evidence type="ECO:0000313" key="9">
    <source>
        <dbReference type="EMBL" id="ROP90624.1"/>
    </source>
</evidence>
<dbReference type="SUPFAM" id="SSF161098">
    <property type="entry name" value="MetI-like"/>
    <property type="match status" value="1"/>
</dbReference>
<dbReference type="AlphaFoldDB" id="A0A3N1LHB9"/>
<feature type="transmembrane region" description="Helical" evidence="7">
    <location>
        <begin position="287"/>
        <end position="308"/>
    </location>
</feature>
<accession>A0A3N1LHB9</accession>
<comment type="caution">
    <text evidence="9">The sequence shown here is derived from an EMBL/GenBank/DDBJ whole genome shotgun (WGS) entry which is preliminary data.</text>
</comment>
<keyword evidence="5 7" id="KW-1133">Transmembrane helix</keyword>
<dbReference type="PANTHER" id="PTHR30193">
    <property type="entry name" value="ABC TRANSPORTER PERMEASE PROTEIN"/>
    <property type="match status" value="1"/>
</dbReference>
<gene>
    <name evidence="9" type="ORF">EDC65_2476</name>
</gene>
<evidence type="ECO:0000313" key="10">
    <source>
        <dbReference type="Proteomes" id="UP000278222"/>
    </source>
</evidence>
<comment type="subcellular location">
    <subcellularLocation>
        <location evidence="1 7">Cell membrane</location>
        <topology evidence="1 7">Multi-pass membrane protein</topology>
    </subcellularLocation>
</comment>